<sequence>MEGRMEPQFQPGDRVRIRVNYPARHFRTPGYIQGKIGHVVGVHGAFRNPEALAYGGDGLPKQFLYLVRFPQSHIWNTTPAASDTLYIDIYEPWLESA</sequence>
<dbReference type="InterPro" id="IPR024690">
    <property type="entry name" value="CN_hydtase_beta_dom_C"/>
</dbReference>
<dbReference type="Proteomes" id="UP000712673">
    <property type="component" value="Unassembled WGS sequence"/>
</dbReference>
<dbReference type="SUPFAM" id="SSF50090">
    <property type="entry name" value="Electron transport accessory proteins"/>
    <property type="match status" value="1"/>
</dbReference>
<comment type="caution">
    <text evidence="2">The sequence shown here is derived from an EMBL/GenBank/DDBJ whole genome shotgun (WGS) entry which is preliminary data.</text>
</comment>
<evidence type="ECO:0000313" key="3">
    <source>
        <dbReference type="Proteomes" id="UP000712673"/>
    </source>
</evidence>
<name>A0A937VYL4_UNCTE</name>
<feature type="domain" description="Nitrile hydratase beta subunit" evidence="1">
    <location>
        <begin position="4"/>
        <end position="95"/>
    </location>
</feature>
<dbReference type="Pfam" id="PF02211">
    <property type="entry name" value="NHase_beta_C"/>
    <property type="match status" value="1"/>
</dbReference>
<gene>
    <name evidence="2" type="ORF">FJZ47_06935</name>
</gene>
<evidence type="ECO:0000259" key="1">
    <source>
        <dbReference type="Pfam" id="PF02211"/>
    </source>
</evidence>
<reference evidence="2" key="1">
    <citation type="submission" date="2019-03" db="EMBL/GenBank/DDBJ databases">
        <title>Lake Tanganyika Metagenome-Assembled Genomes (MAGs).</title>
        <authorList>
            <person name="Tran P."/>
        </authorList>
    </citation>
    <scope>NUCLEOTIDE SEQUENCE</scope>
    <source>
        <strain evidence="2">K_DeepCast_65m_m2_066</strain>
    </source>
</reference>
<proteinExistence type="predicted"/>
<dbReference type="InterPro" id="IPR008990">
    <property type="entry name" value="Elect_transpt_acc-like_dom_sf"/>
</dbReference>
<dbReference type="Gene3D" id="2.30.30.50">
    <property type="match status" value="1"/>
</dbReference>
<organism evidence="2 3">
    <name type="scientific">Tectimicrobiota bacterium</name>
    <dbReference type="NCBI Taxonomy" id="2528274"/>
    <lineage>
        <taxon>Bacteria</taxon>
        <taxon>Pseudomonadati</taxon>
        <taxon>Nitrospinota/Tectimicrobiota group</taxon>
        <taxon>Candidatus Tectimicrobiota</taxon>
    </lineage>
</organism>
<dbReference type="EMBL" id="VGLS01000155">
    <property type="protein sequence ID" value="MBM3223518.1"/>
    <property type="molecule type" value="Genomic_DNA"/>
</dbReference>
<accession>A0A937VYL4</accession>
<evidence type="ECO:0000313" key="2">
    <source>
        <dbReference type="EMBL" id="MBM3223518.1"/>
    </source>
</evidence>
<protein>
    <submittedName>
        <fullName evidence="2">Nitrile hydratase subunit beta</fullName>
    </submittedName>
</protein>
<dbReference type="AlphaFoldDB" id="A0A937VYL4"/>